<evidence type="ECO:0000256" key="1">
    <source>
        <dbReference type="ARBA" id="ARBA00022786"/>
    </source>
</evidence>
<reference evidence="4 5" key="1">
    <citation type="journal article" date="2017" name="Mol. Biol. Evol.">
        <title>The 4-celled Tetrabaena socialis nuclear genome reveals the essential components for genetic control of cell number at the origin of multicellularity in the volvocine lineage.</title>
        <authorList>
            <person name="Featherston J."/>
            <person name="Arakaki Y."/>
            <person name="Hanschen E.R."/>
            <person name="Ferris P.J."/>
            <person name="Michod R.E."/>
            <person name="Olson B.J.S.C."/>
            <person name="Nozaki H."/>
            <person name="Durand P.M."/>
        </authorList>
    </citation>
    <scope>NUCLEOTIDE SEQUENCE [LARGE SCALE GENOMIC DNA]</scope>
    <source>
        <strain evidence="4 5">NIES-571</strain>
    </source>
</reference>
<evidence type="ECO:0000256" key="2">
    <source>
        <dbReference type="PROSITE-ProRule" id="PRU00259"/>
    </source>
</evidence>
<dbReference type="Proteomes" id="UP000236333">
    <property type="component" value="Unassembled WGS sequence"/>
</dbReference>
<dbReference type="InterPro" id="IPR011989">
    <property type="entry name" value="ARM-like"/>
</dbReference>
<dbReference type="Gene3D" id="1.25.10.10">
    <property type="entry name" value="Leucine-rich Repeat Variant"/>
    <property type="match status" value="3"/>
</dbReference>
<accession>A0A2J7ZX60</accession>
<keyword evidence="5" id="KW-1185">Reference proteome</keyword>
<evidence type="ECO:0000313" key="5">
    <source>
        <dbReference type="Proteomes" id="UP000236333"/>
    </source>
</evidence>
<dbReference type="OrthoDB" id="548721at2759"/>
<gene>
    <name evidence="4" type="ORF">TSOC_009008</name>
</gene>
<dbReference type="AlphaFoldDB" id="A0A2J7ZX60"/>
<proteinExistence type="predicted"/>
<dbReference type="SUPFAM" id="SSF48371">
    <property type="entry name" value="ARM repeat"/>
    <property type="match status" value="2"/>
</dbReference>
<feature type="compositionally biased region" description="Polar residues" evidence="3">
    <location>
        <begin position="1"/>
        <end position="10"/>
    </location>
</feature>
<dbReference type="PANTHER" id="PTHR23315:SF7">
    <property type="entry name" value="U-BOX DOMAIN-CONTAINING PROTEIN 4"/>
    <property type="match status" value="1"/>
</dbReference>
<dbReference type="InterPro" id="IPR000225">
    <property type="entry name" value="Armadillo"/>
</dbReference>
<comment type="caution">
    <text evidence="4">The sequence shown here is derived from an EMBL/GenBank/DDBJ whole genome shotgun (WGS) entry which is preliminary data.</text>
</comment>
<organism evidence="4 5">
    <name type="scientific">Tetrabaena socialis</name>
    <dbReference type="NCBI Taxonomy" id="47790"/>
    <lineage>
        <taxon>Eukaryota</taxon>
        <taxon>Viridiplantae</taxon>
        <taxon>Chlorophyta</taxon>
        <taxon>core chlorophytes</taxon>
        <taxon>Chlorophyceae</taxon>
        <taxon>CS clade</taxon>
        <taxon>Chlamydomonadales</taxon>
        <taxon>Tetrabaenaceae</taxon>
        <taxon>Tetrabaena</taxon>
    </lineage>
</organism>
<dbReference type="EMBL" id="PGGS01000355">
    <property type="protein sequence ID" value="PNH04835.1"/>
    <property type="molecule type" value="Genomic_DNA"/>
</dbReference>
<evidence type="ECO:0000313" key="4">
    <source>
        <dbReference type="EMBL" id="PNH04835.1"/>
    </source>
</evidence>
<protein>
    <submittedName>
        <fullName evidence="4">Uncharacterized protein</fullName>
    </submittedName>
</protein>
<feature type="compositionally biased region" description="Basic and acidic residues" evidence="3">
    <location>
        <begin position="28"/>
        <end position="55"/>
    </location>
</feature>
<evidence type="ECO:0000256" key="3">
    <source>
        <dbReference type="SAM" id="MobiDB-lite"/>
    </source>
</evidence>
<sequence>MSSPRPTQSVVEPDAKQRADDFTSILAHRKEEEEQHGPAKMEEAQESVKRGRDIDGGGDGGGLGAEVEALLGGMDHFPDLLAELMSAPTQVLLPGGVNTDDASTLQAASGCSSEEALRLLDCLAVVQAAADALADPAEPEAAQEEPELEGEPEAGAEVKEPEQERAPEMEEASGGAMEGGGGVIANDGSEDEPRRSEAKPLTAKGNGGGKEVTAVMTAAVVGTGGAAVIVPSTAQLARQLGNLAALILDYPGLRSAAMARGAPTPLLRILLRHSERAAAANAALALAALAAGPPPHKTSLIAGGAMTGLLEALRGKTAAHASNEGEAPGVLANAANAVANLVNGHAAGGAAIAAGGGIGVVLQLLAVDQAVNVRTNAAGVLVQLTGLHEAYRAAIVAAGGVAALAAGLLRGPDAPACNAALVLYNLAGLTPPRLRPQMAAAEGPLSISQQLMLCMSGRNKSGSSDETVAASPNARVNASAILLELCKDPVSAPLLADLAIPAALASLAAGRLPLLPPAVAAGVEADVLSAGVEMLYPVPTVVRGNCLLCLMALARMGPSMQLELGRCGALGTLLELISQGQEPSMQVNAANAICALAAANADIHAALVSARCVPLMAGLLLEGGDAARANVCAVFVTMMRDVEARNQLQECGGLAALVRMTAAIMGERQASGVVGSSSADPGGVLCNAVGAIAEAAKHPDLRLGLMQIEFGESLGTLLHCMRDAPEPAQASQCYECMTSRPKGDGSTDPCLGPVNAAAALGHMCREQACALQLARQDGVAILQQPPAGAPEEVVTRKQLYDEEEDDLSTVITPPLPLGAF</sequence>
<feature type="compositionally biased region" description="Acidic residues" evidence="3">
    <location>
        <begin position="137"/>
        <end position="154"/>
    </location>
</feature>
<feature type="region of interest" description="Disordered" evidence="3">
    <location>
        <begin position="134"/>
        <end position="209"/>
    </location>
</feature>
<feature type="region of interest" description="Disordered" evidence="3">
    <location>
        <begin position="1"/>
        <end position="63"/>
    </location>
</feature>
<feature type="repeat" description="ARM" evidence="2">
    <location>
        <begin position="356"/>
        <end position="399"/>
    </location>
</feature>
<dbReference type="InterPro" id="IPR016024">
    <property type="entry name" value="ARM-type_fold"/>
</dbReference>
<dbReference type="PROSITE" id="PS50176">
    <property type="entry name" value="ARM_REPEAT"/>
    <property type="match status" value="1"/>
</dbReference>
<keyword evidence="1" id="KW-0833">Ubl conjugation pathway</keyword>
<feature type="compositionally biased region" description="Basic and acidic residues" evidence="3">
    <location>
        <begin position="156"/>
        <end position="168"/>
    </location>
</feature>
<name>A0A2J7ZX60_9CHLO</name>
<dbReference type="PANTHER" id="PTHR23315">
    <property type="entry name" value="U BOX DOMAIN-CONTAINING"/>
    <property type="match status" value="1"/>
</dbReference>